<keyword evidence="3" id="KW-1133">Transmembrane helix</keyword>
<proteinExistence type="predicted"/>
<dbReference type="RefSeq" id="WP_237873615.1">
    <property type="nucleotide sequence ID" value="NZ_JAKLTR010000009.1"/>
</dbReference>
<dbReference type="Gene3D" id="1.25.10.10">
    <property type="entry name" value="Leucine-rich Repeat Variant"/>
    <property type="match status" value="1"/>
</dbReference>
<protein>
    <submittedName>
        <fullName evidence="6">HEAT repeat domain-containing protein</fullName>
    </submittedName>
</protein>
<dbReference type="InterPro" id="IPR027383">
    <property type="entry name" value="Znf_put"/>
</dbReference>
<dbReference type="EMBL" id="JAKLTR010000009">
    <property type="protein sequence ID" value="MCG2615637.1"/>
    <property type="molecule type" value="Genomic_DNA"/>
</dbReference>
<evidence type="ECO:0000259" key="5">
    <source>
        <dbReference type="Pfam" id="PF13490"/>
    </source>
</evidence>
<evidence type="ECO:0000256" key="1">
    <source>
        <dbReference type="ARBA" id="ARBA00004167"/>
    </source>
</evidence>
<dbReference type="Pfam" id="PF13490">
    <property type="entry name" value="zf-HC2"/>
    <property type="match status" value="1"/>
</dbReference>
<comment type="subcellular location">
    <subcellularLocation>
        <location evidence="1">Membrane</location>
        <topology evidence="1">Single-pass membrane protein</topology>
    </subcellularLocation>
</comment>
<evidence type="ECO:0000313" key="6">
    <source>
        <dbReference type="EMBL" id="MCG2615637.1"/>
    </source>
</evidence>
<dbReference type="PANTHER" id="PTHR37461:SF1">
    <property type="entry name" value="ANTI-SIGMA-K FACTOR RSKA"/>
    <property type="match status" value="1"/>
</dbReference>
<keyword evidence="2" id="KW-0812">Transmembrane</keyword>
<gene>
    <name evidence="6" type="ORF">LZZ85_15155</name>
</gene>
<comment type="caution">
    <text evidence="6">The sequence shown here is derived from an EMBL/GenBank/DDBJ whole genome shotgun (WGS) entry which is preliminary data.</text>
</comment>
<dbReference type="Pfam" id="PF13646">
    <property type="entry name" value="HEAT_2"/>
    <property type="match status" value="1"/>
</dbReference>
<accession>A0ABS9KTH7</accession>
<feature type="domain" description="Putative zinc-finger" evidence="5">
    <location>
        <begin position="3"/>
        <end position="37"/>
    </location>
</feature>
<dbReference type="PANTHER" id="PTHR37461">
    <property type="entry name" value="ANTI-SIGMA-K FACTOR RSKA"/>
    <property type="match status" value="1"/>
</dbReference>
<sequence>MKCNDVETLIIDHLENALSGEERDLVERHLRECPNCQSALEQSRQLLVMIGQLPREVPPETLRLSFETMLEAEKASTETKPGKLISFPWKPLLRVAAAAALLIAGVLYGSFQANRKTEERVSHLEQQYQEMVKERTLAMLDNRSASKRIQAVSYSEEMEQPDEKVLQAIINRLHHDENANVRLAAAEALWKFKDEELVKRALIHALDLETSPDVQIAIIEFLIGAREKRAVKPMQKLLNEPATPGFVKEQVRFGLTQI</sequence>
<reference evidence="6" key="1">
    <citation type="submission" date="2022-01" db="EMBL/GenBank/DDBJ databases">
        <authorList>
            <person name="Jo J.-H."/>
            <person name="Im W.-T."/>
        </authorList>
    </citation>
    <scope>NUCLEOTIDE SEQUENCE</scope>
    <source>
        <strain evidence="6">NA20</strain>
    </source>
</reference>
<keyword evidence="7" id="KW-1185">Reference proteome</keyword>
<dbReference type="InterPro" id="IPR016024">
    <property type="entry name" value="ARM-type_fold"/>
</dbReference>
<dbReference type="SUPFAM" id="SSF48371">
    <property type="entry name" value="ARM repeat"/>
    <property type="match status" value="1"/>
</dbReference>
<evidence type="ECO:0000256" key="4">
    <source>
        <dbReference type="ARBA" id="ARBA00023136"/>
    </source>
</evidence>
<dbReference type="Gene3D" id="1.10.10.1320">
    <property type="entry name" value="Anti-sigma factor, zinc-finger domain"/>
    <property type="match status" value="1"/>
</dbReference>
<evidence type="ECO:0000256" key="3">
    <source>
        <dbReference type="ARBA" id="ARBA00022989"/>
    </source>
</evidence>
<evidence type="ECO:0000313" key="7">
    <source>
        <dbReference type="Proteomes" id="UP001165367"/>
    </source>
</evidence>
<dbReference type="InterPro" id="IPR011989">
    <property type="entry name" value="ARM-like"/>
</dbReference>
<evidence type="ECO:0000256" key="2">
    <source>
        <dbReference type="ARBA" id="ARBA00022692"/>
    </source>
</evidence>
<organism evidence="6 7">
    <name type="scientific">Terrimonas ginsenosidimutans</name>
    <dbReference type="NCBI Taxonomy" id="2908004"/>
    <lineage>
        <taxon>Bacteria</taxon>
        <taxon>Pseudomonadati</taxon>
        <taxon>Bacteroidota</taxon>
        <taxon>Chitinophagia</taxon>
        <taxon>Chitinophagales</taxon>
        <taxon>Chitinophagaceae</taxon>
        <taxon>Terrimonas</taxon>
    </lineage>
</organism>
<name>A0ABS9KTH7_9BACT</name>
<dbReference type="Proteomes" id="UP001165367">
    <property type="component" value="Unassembled WGS sequence"/>
</dbReference>
<dbReference type="InterPro" id="IPR041916">
    <property type="entry name" value="Anti_sigma_zinc_sf"/>
</dbReference>
<dbReference type="InterPro" id="IPR051474">
    <property type="entry name" value="Anti-sigma-K/W_factor"/>
</dbReference>
<keyword evidence="4" id="KW-0472">Membrane</keyword>